<dbReference type="GO" id="GO:0008168">
    <property type="term" value="F:methyltransferase activity"/>
    <property type="evidence" value="ECO:0007669"/>
    <property type="project" value="UniProtKB-KW"/>
</dbReference>
<evidence type="ECO:0000313" key="13">
    <source>
        <dbReference type="Ensembl" id="ENSEBUP00000022745.1"/>
    </source>
</evidence>
<dbReference type="AlphaFoldDB" id="A0A8C4WZP9"/>
<dbReference type="Pfam" id="PF02676">
    <property type="entry name" value="TYW3"/>
    <property type="match status" value="1"/>
</dbReference>
<name>A0A8C4WZP9_EPTBU</name>
<reference evidence="13" key="2">
    <citation type="submission" date="2025-09" db="UniProtKB">
        <authorList>
            <consortium name="Ensembl"/>
        </authorList>
    </citation>
    <scope>IDENTIFICATION</scope>
</reference>
<dbReference type="Ensembl" id="ENSEBUT00000023321.1">
    <property type="protein sequence ID" value="ENSEBUP00000022745.1"/>
    <property type="gene ID" value="ENSEBUG00000014020.1"/>
</dbReference>
<dbReference type="UniPathway" id="UPA00375"/>
<reference evidence="13" key="1">
    <citation type="submission" date="2025-08" db="UniProtKB">
        <authorList>
            <consortium name="Ensembl"/>
        </authorList>
    </citation>
    <scope>IDENTIFICATION</scope>
</reference>
<evidence type="ECO:0000256" key="2">
    <source>
        <dbReference type="ARBA" id="ARBA00008569"/>
    </source>
</evidence>
<evidence type="ECO:0000256" key="3">
    <source>
        <dbReference type="ARBA" id="ARBA00012750"/>
    </source>
</evidence>
<evidence type="ECO:0000256" key="5">
    <source>
        <dbReference type="ARBA" id="ARBA00022603"/>
    </source>
</evidence>
<evidence type="ECO:0000313" key="14">
    <source>
        <dbReference type="Proteomes" id="UP000694388"/>
    </source>
</evidence>
<accession>A0A8C4WZP9</accession>
<evidence type="ECO:0000256" key="8">
    <source>
        <dbReference type="ARBA" id="ARBA00022694"/>
    </source>
</evidence>
<evidence type="ECO:0000256" key="9">
    <source>
        <dbReference type="ARBA" id="ARBA00025378"/>
    </source>
</evidence>
<dbReference type="GeneTree" id="ENSGT00940000153304"/>
<evidence type="ECO:0000259" key="12">
    <source>
        <dbReference type="Pfam" id="PF02676"/>
    </source>
</evidence>
<keyword evidence="5" id="KW-0489">Methyltransferase</keyword>
<evidence type="ECO:0000256" key="7">
    <source>
        <dbReference type="ARBA" id="ARBA00022691"/>
    </source>
</evidence>
<organism evidence="13 14">
    <name type="scientific">Eptatretus burgeri</name>
    <name type="common">Inshore hagfish</name>
    <dbReference type="NCBI Taxonomy" id="7764"/>
    <lineage>
        <taxon>Eukaryota</taxon>
        <taxon>Metazoa</taxon>
        <taxon>Chordata</taxon>
        <taxon>Craniata</taxon>
        <taxon>Vertebrata</taxon>
        <taxon>Cyclostomata</taxon>
        <taxon>Myxini</taxon>
        <taxon>Myxiniformes</taxon>
        <taxon>Myxinidae</taxon>
        <taxon>Eptatretinae</taxon>
        <taxon>Eptatretus</taxon>
    </lineage>
</organism>
<keyword evidence="6" id="KW-0808">Transferase</keyword>
<dbReference type="GO" id="GO:0032259">
    <property type="term" value="P:methylation"/>
    <property type="evidence" value="ECO:0007669"/>
    <property type="project" value="UniProtKB-KW"/>
</dbReference>
<comment type="catalytic activity">
    <reaction evidence="11">
        <text>4-demethyl-7-[(3S)-3-amino-3-carboxypropyl]wyosine(37) in tRNA(Phe) + S-adenosyl-L-methionine = 7-[(3S)-3-amino-3-carboxypropyl]wyosine(37) in tRNA(Phe) + S-adenosyl-L-homocysteine + H(+)</text>
        <dbReference type="Rhea" id="RHEA:36635"/>
        <dbReference type="Rhea" id="RHEA-COMP:10378"/>
        <dbReference type="Rhea" id="RHEA-COMP:10379"/>
        <dbReference type="ChEBI" id="CHEBI:15378"/>
        <dbReference type="ChEBI" id="CHEBI:57856"/>
        <dbReference type="ChEBI" id="CHEBI:59789"/>
        <dbReference type="ChEBI" id="CHEBI:73543"/>
        <dbReference type="ChEBI" id="CHEBI:73550"/>
        <dbReference type="EC" id="2.1.1.282"/>
    </reaction>
</comment>
<keyword evidence="8" id="KW-0819">tRNA processing</keyword>
<sequence>MHLLSLNKVEPAPIAELFAPPPLRTSVEEPPPVVMPSWDDETVDKLQTRVFWTSPAQGYCPLLSTLCCLQSGPSELPPPASTIGMSFVGSTHVCLNATCTDDLCSHESAAGVQKQGCTWLLVSHGLVLTKDLEKALDSVSRDVTLKFEAFVLHVQCWRLDDAKLLHTVAVQSGFRNSGIAMGKKGKVIVAIRSTHCLEVPLCRNGELLVSNEYLEFLAHTANEKMKDNWSKIERYVSCLSFCIPSWALVSLI</sequence>
<protein>
    <recommendedName>
        <fullName evidence="4">tRNA wybutosine-synthesizing protein 3 homolog</fullName>
        <ecNumber evidence="3">2.1.1.282</ecNumber>
    </recommendedName>
    <alternativeName>
        <fullName evidence="10">tRNA(Phe) 7-((3-amino-3-carboxypropyl)-4-demethylwyosine(37)-N(4))-methyltransferase</fullName>
    </alternativeName>
</protein>
<comment type="similarity">
    <text evidence="2">Belongs to the TYW3 family.</text>
</comment>
<evidence type="ECO:0000256" key="6">
    <source>
        <dbReference type="ARBA" id="ARBA00022679"/>
    </source>
</evidence>
<dbReference type="Proteomes" id="UP000694388">
    <property type="component" value="Unplaced"/>
</dbReference>
<dbReference type="InterPro" id="IPR036602">
    <property type="entry name" value="tRNA_yW-synthesising-like_sf"/>
</dbReference>
<dbReference type="PANTHER" id="PTHR48418:SF1">
    <property type="entry name" value="TRNA WYBUTOSINE-SYNTHESIZING PROTEIN 3"/>
    <property type="match status" value="1"/>
</dbReference>
<dbReference type="PANTHER" id="PTHR48418">
    <property type="entry name" value="TRNA WYBUTOSINE-SYNTHESIZING PROTEIN 3"/>
    <property type="match status" value="1"/>
</dbReference>
<comment type="function">
    <text evidence="9">Probable S-adenosyl-L-methionine-dependent methyltransferase that acts as a component of the wybutosine biosynthesis pathway. Wybutosine is a hyper modified guanosine with a tricyclic base found at the 3'-position adjacent to the anticodon of eukaryotic phenylalanine tRNA.</text>
</comment>
<evidence type="ECO:0000256" key="1">
    <source>
        <dbReference type="ARBA" id="ARBA00004797"/>
    </source>
</evidence>
<proteinExistence type="inferred from homology"/>
<keyword evidence="14" id="KW-1185">Reference proteome</keyword>
<evidence type="ECO:0000256" key="10">
    <source>
        <dbReference type="ARBA" id="ARBA00030554"/>
    </source>
</evidence>
<evidence type="ECO:0000256" key="11">
    <source>
        <dbReference type="ARBA" id="ARBA00049202"/>
    </source>
</evidence>
<dbReference type="Gene3D" id="3.30.1960.10">
    <property type="entry name" value="tRNA wybutosine-synthesizing-like"/>
    <property type="match status" value="1"/>
</dbReference>
<comment type="pathway">
    <text evidence="1">tRNA modification; wybutosine-tRNA(Phe) biosynthesis.</text>
</comment>
<dbReference type="EC" id="2.1.1.282" evidence="3"/>
<evidence type="ECO:0000256" key="4">
    <source>
        <dbReference type="ARBA" id="ARBA00016536"/>
    </source>
</evidence>
<dbReference type="InterPro" id="IPR003827">
    <property type="entry name" value="tRNA_yW-synthesising"/>
</dbReference>
<dbReference type="GO" id="GO:0008033">
    <property type="term" value="P:tRNA processing"/>
    <property type="evidence" value="ECO:0007669"/>
    <property type="project" value="UniProtKB-KW"/>
</dbReference>
<dbReference type="SUPFAM" id="SSF111278">
    <property type="entry name" value="SSo0622-like"/>
    <property type="match status" value="1"/>
</dbReference>
<keyword evidence="7" id="KW-0949">S-adenosyl-L-methionine</keyword>
<feature type="domain" description="tRNA wybutosine-synthesizing protein" evidence="12">
    <location>
        <begin position="105"/>
        <end position="239"/>
    </location>
</feature>